<keyword evidence="1" id="KW-0614">Plasmid</keyword>
<organism evidence="1 2">
    <name type="scientific">Ralstonia solanacearum (strain Po82)</name>
    <dbReference type="NCBI Taxonomy" id="1031711"/>
    <lineage>
        <taxon>Bacteria</taxon>
        <taxon>Pseudomonadati</taxon>
        <taxon>Pseudomonadota</taxon>
        <taxon>Betaproteobacteria</taxon>
        <taxon>Burkholderiales</taxon>
        <taxon>Burkholderiaceae</taxon>
        <taxon>Ralstonia</taxon>
        <taxon>Ralstonia solanacearum species complex</taxon>
    </lineage>
</organism>
<dbReference type="AlphaFoldDB" id="F6GBA8"/>
<dbReference type="HOGENOM" id="CLU_3347710_0_0_4"/>
<geneLocation type="plasmid" evidence="2"/>
<sequence>MVFAMGPLCIELRRLHLHPLIRMTNIEHSHARFPSFK</sequence>
<reference evidence="1 2" key="1">
    <citation type="journal article" date="2011" name="J. Bacteriol.">
        <title>Complete genome sequence of the plant pathogen Ralstonia solanacearum strain Po82.</title>
        <authorList>
            <person name="Xu J."/>
            <person name="Zheng H.J."/>
            <person name="Liu L."/>
            <person name="Pan Z.C."/>
            <person name="Prior P."/>
            <person name="Tang B."/>
            <person name="Xu J.S."/>
            <person name="Zhang H."/>
            <person name="Tian Q."/>
            <person name="Zhang L.Q."/>
            <person name="Feng J."/>
        </authorList>
    </citation>
    <scope>NUCLEOTIDE SEQUENCE [LARGE SCALE GENOMIC DNA]</scope>
    <source>
        <strain evidence="2">Po82</strain>
    </source>
</reference>
<dbReference type="KEGG" id="rsn:RSPO_m01202"/>
<proteinExistence type="predicted"/>
<dbReference type="EMBL" id="CP002820">
    <property type="protein sequence ID" value="AEG71838.1"/>
    <property type="molecule type" value="Genomic_DNA"/>
</dbReference>
<dbReference type="Proteomes" id="UP000007953">
    <property type="component" value="Plasmid megaplasmid"/>
</dbReference>
<name>F6GBA8_RALS8</name>
<evidence type="ECO:0000313" key="2">
    <source>
        <dbReference type="Proteomes" id="UP000007953"/>
    </source>
</evidence>
<evidence type="ECO:0000313" key="1">
    <source>
        <dbReference type="EMBL" id="AEG71838.1"/>
    </source>
</evidence>
<protein>
    <submittedName>
        <fullName evidence="1">Uncharacterized protein</fullName>
    </submittedName>
</protein>
<accession>F6GBA8</accession>
<gene>
    <name evidence="1" type="ordered locus">RSPO_m01202</name>
</gene>